<gene>
    <name evidence="8" type="ORF">ZOSMA_44G01100</name>
</gene>
<keyword evidence="9" id="KW-1185">Reference proteome</keyword>
<evidence type="ECO:0000313" key="9">
    <source>
        <dbReference type="Proteomes" id="UP000036987"/>
    </source>
</evidence>
<reference evidence="9" key="1">
    <citation type="journal article" date="2016" name="Nature">
        <title>The genome of the seagrass Zostera marina reveals angiosperm adaptation to the sea.</title>
        <authorList>
            <person name="Olsen J.L."/>
            <person name="Rouze P."/>
            <person name="Verhelst B."/>
            <person name="Lin Y.-C."/>
            <person name="Bayer T."/>
            <person name="Collen J."/>
            <person name="Dattolo E."/>
            <person name="De Paoli E."/>
            <person name="Dittami S."/>
            <person name="Maumus F."/>
            <person name="Michel G."/>
            <person name="Kersting A."/>
            <person name="Lauritano C."/>
            <person name="Lohaus R."/>
            <person name="Toepel M."/>
            <person name="Tonon T."/>
            <person name="Vanneste K."/>
            <person name="Amirebrahimi M."/>
            <person name="Brakel J."/>
            <person name="Bostroem C."/>
            <person name="Chovatia M."/>
            <person name="Grimwood J."/>
            <person name="Jenkins J.W."/>
            <person name="Jueterbock A."/>
            <person name="Mraz A."/>
            <person name="Stam W.T."/>
            <person name="Tice H."/>
            <person name="Bornberg-Bauer E."/>
            <person name="Green P.J."/>
            <person name="Pearson G.A."/>
            <person name="Procaccini G."/>
            <person name="Duarte C.M."/>
            <person name="Schmutz J."/>
            <person name="Reusch T.B.H."/>
            <person name="Van de Peer Y."/>
        </authorList>
    </citation>
    <scope>NUCLEOTIDE SEQUENCE [LARGE SCALE GENOMIC DNA]</scope>
    <source>
        <strain evidence="9">cv. Finnish</strain>
    </source>
</reference>
<name>A0A0K9P3C1_ZOSMR</name>
<keyword evidence="5" id="KW-0449">Lipoprotein</keyword>
<sequence>MTNYQGGFNQNIEYIFKVVLIGDSAVGKSQLLARFARNDFSFDSKATIGVEFQTKTLLIDHKTVKAQIWDTAGQERYRAVTSAYYRGAVGALLVYDITKRQSFDHVVQWLEELRGHADGSIVVVLIGNKSDLETNRAVTVEDAKEFAERENIFFMETSALESTNVEAAFFMALSEIYRITSKKSLAVDEETLAARAAEATLLIGNKIDVPTSSTSTSKCCF</sequence>
<dbReference type="InterPro" id="IPR050209">
    <property type="entry name" value="Rab_GTPases_membrane_traffic"/>
</dbReference>
<dbReference type="SMART" id="SM00174">
    <property type="entry name" value="RHO"/>
    <property type="match status" value="1"/>
</dbReference>
<dbReference type="PROSITE" id="PS51419">
    <property type="entry name" value="RAB"/>
    <property type="match status" value="1"/>
</dbReference>
<dbReference type="PROSITE" id="PS51421">
    <property type="entry name" value="RAS"/>
    <property type="match status" value="1"/>
</dbReference>
<comment type="similarity">
    <text evidence="1">Belongs to the small GTPase superfamily. Rab family.</text>
</comment>
<evidence type="ECO:0000256" key="4">
    <source>
        <dbReference type="ARBA" id="ARBA00023136"/>
    </source>
</evidence>
<dbReference type="STRING" id="29655.A0A0K9P3C1"/>
<evidence type="ECO:0000256" key="1">
    <source>
        <dbReference type="ARBA" id="ARBA00006270"/>
    </source>
</evidence>
<dbReference type="AlphaFoldDB" id="A0A0K9P3C1"/>
<dbReference type="PROSITE" id="PS51420">
    <property type="entry name" value="RHO"/>
    <property type="match status" value="1"/>
</dbReference>
<dbReference type="InterPro" id="IPR001806">
    <property type="entry name" value="Small_GTPase"/>
</dbReference>
<dbReference type="InterPro" id="IPR027417">
    <property type="entry name" value="P-loop_NTPase"/>
</dbReference>
<organism evidence="8 9">
    <name type="scientific">Zostera marina</name>
    <name type="common">Eelgrass</name>
    <dbReference type="NCBI Taxonomy" id="29655"/>
    <lineage>
        <taxon>Eukaryota</taxon>
        <taxon>Viridiplantae</taxon>
        <taxon>Streptophyta</taxon>
        <taxon>Embryophyta</taxon>
        <taxon>Tracheophyta</taxon>
        <taxon>Spermatophyta</taxon>
        <taxon>Magnoliopsida</taxon>
        <taxon>Liliopsida</taxon>
        <taxon>Zosteraceae</taxon>
        <taxon>Zostera</taxon>
    </lineage>
</organism>
<dbReference type="GO" id="GO:0003924">
    <property type="term" value="F:GTPase activity"/>
    <property type="evidence" value="ECO:0000318"/>
    <property type="project" value="GO_Central"/>
</dbReference>
<dbReference type="Proteomes" id="UP000036987">
    <property type="component" value="Unassembled WGS sequence"/>
</dbReference>
<dbReference type="CDD" id="cd01868">
    <property type="entry name" value="Rab11_like"/>
    <property type="match status" value="1"/>
</dbReference>
<dbReference type="SMART" id="SM00176">
    <property type="entry name" value="RAN"/>
    <property type="match status" value="1"/>
</dbReference>
<evidence type="ECO:0000256" key="5">
    <source>
        <dbReference type="ARBA" id="ARBA00023288"/>
    </source>
</evidence>
<evidence type="ECO:0000313" key="8">
    <source>
        <dbReference type="EMBL" id="KMZ62710.1"/>
    </source>
</evidence>
<evidence type="ECO:0000256" key="6">
    <source>
        <dbReference type="ARBA" id="ARBA00023289"/>
    </source>
</evidence>
<dbReference type="InterPro" id="IPR005225">
    <property type="entry name" value="Small_GTP-bd"/>
</dbReference>
<dbReference type="FunFam" id="3.40.50.300:FF:000274">
    <property type="entry name" value="ras-related protein RABA5a"/>
    <property type="match status" value="1"/>
</dbReference>
<dbReference type="OMA" id="SDHTQEN"/>
<dbReference type="GO" id="GO:0005768">
    <property type="term" value="C:endosome"/>
    <property type="evidence" value="ECO:0000318"/>
    <property type="project" value="GO_Central"/>
</dbReference>
<dbReference type="Gene3D" id="3.40.50.300">
    <property type="entry name" value="P-loop containing nucleotide triphosphate hydrolases"/>
    <property type="match status" value="1"/>
</dbReference>
<keyword evidence="6" id="KW-0636">Prenylation</keyword>
<evidence type="ECO:0000256" key="7">
    <source>
        <dbReference type="ARBA" id="ARBA00037868"/>
    </source>
</evidence>
<dbReference type="EMBL" id="LFYR01001330">
    <property type="protein sequence ID" value="KMZ62710.1"/>
    <property type="molecule type" value="Genomic_DNA"/>
</dbReference>
<keyword evidence="2" id="KW-0547">Nucleotide-binding</keyword>
<dbReference type="SMART" id="SM00175">
    <property type="entry name" value="RAB"/>
    <property type="match status" value="1"/>
</dbReference>
<dbReference type="NCBIfam" id="TIGR00231">
    <property type="entry name" value="small_GTP"/>
    <property type="match status" value="1"/>
</dbReference>
<dbReference type="SUPFAM" id="SSF52540">
    <property type="entry name" value="P-loop containing nucleoside triphosphate hydrolases"/>
    <property type="match status" value="1"/>
</dbReference>
<dbReference type="OrthoDB" id="9989112at2759"/>
<dbReference type="PRINTS" id="PR00449">
    <property type="entry name" value="RASTRNSFRMNG"/>
</dbReference>
<evidence type="ECO:0000256" key="2">
    <source>
        <dbReference type="ARBA" id="ARBA00022741"/>
    </source>
</evidence>
<keyword evidence="4" id="KW-0472">Membrane</keyword>
<dbReference type="SMART" id="SM00173">
    <property type="entry name" value="RAS"/>
    <property type="match status" value="1"/>
</dbReference>
<accession>A0A0K9P3C1</accession>
<comment type="caution">
    <text evidence="8">The sequence shown here is derived from an EMBL/GenBank/DDBJ whole genome shotgun (WGS) entry which is preliminary data.</text>
</comment>
<comment type="subcellular location">
    <subcellularLocation>
        <location evidence="7">Endomembrane system</location>
        <topology evidence="7">Lipid-anchor</topology>
    </subcellularLocation>
</comment>
<protein>
    <submittedName>
        <fullName evidence="8">Ras-related protein RABA4d</fullName>
    </submittedName>
</protein>
<dbReference type="SMART" id="SM00177">
    <property type="entry name" value="ARF"/>
    <property type="match status" value="1"/>
</dbReference>
<dbReference type="GO" id="GO:0005525">
    <property type="term" value="F:GTP binding"/>
    <property type="evidence" value="ECO:0000318"/>
    <property type="project" value="GO_Central"/>
</dbReference>
<keyword evidence="3" id="KW-0342">GTP-binding</keyword>
<dbReference type="PANTHER" id="PTHR47979">
    <property type="entry name" value="DRAB11-RELATED"/>
    <property type="match status" value="1"/>
</dbReference>
<dbReference type="GO" id="GO:0005794">
    <property type="term" value="C:Golgi apparatus"/>
    <property type="evidence" value="ECO:0000318"/>
    <property type="project" value="GO_Central"/>
</dbReference>
<proteinExistence type="inferred from homology"/>
<evidence type="ECO:0000256" key="3">
    <source>
        <dbReference type="ARBA" id="ARBA00023134"/>
    </source>
</evidence>
<dbReference type="Pfam" id="PF00071">
    <property type="entry name" value="Ras"/>
    <property type="match status" value="1"/>
</dbReference>